<organism evidence="4 5">
    <name type="scientific">Candidatus Chloroploca asiatica</name>
    <dbReference type="NCBI Taxonomy" id="1506545"/>
    <lineage>
        <taxon>Bacteria</taxon>
        <taxon>Bacillati</taxon>
        <taxon>Chloroflexota</taxon>
        <taxon>Chloroflexia</taxon>
        <taxon>Chloroflexales</taxon>
        <taxon>Chloroflexineae</taxon>
        <taxon>Oscillochloridaceae</taxon>
        <taxon>Candidatus Chloroploca</taxon>
    </lineage>
</organism>
<dbReference type="InterPro" id="IPR007759">
    <property type="entry name" value="Asxl_HARE-HTH"/>
</dbReference>
<feature type="compositionally biased region" description="Polar residues" evidence="2">
    <location>
        <begin position="111"/>
        <end position="122"/>
    </location>
</feature>
<dbReference type="InterPro" id="IPR027417">
    <property type="entry name" value="P-loop_NTPase"/>
</dbReference>
<gene>
    <name evidence="4" type="ORF">A9Q02_09360</name>
</gene>
<dbReference type="InterPro" id="IPR015947">
    <property type="entry name" value="PUA-like_sf"/>
</dbReference>
<evidence type="ECO:0000313" key="5">
    <source>
        <dbReference type="Proteomes" id="UP000220922"/>
    </source>
</evidence>
<dbReference type="InterPro" id="IPR011704">
    <property type="entry name" value="ATPase_dyneun-rel_AAA"/>
</dbReference>
<dbReference type="Pfam" id="PF05066">
    <property type="entry name" value="HARE-HTH"/>
    <property type="match status" value="1"/>
</dbReference>
<keyword evidence="1" id="KW-0804">Transcription</keyword>
<dbReference type="RefSeq" id="WP_097650916.1">
    <property type="nucleotide sequence ID" value="NZ_LYXE01000036.1"/>
</dbReference>
<dbReference type="Gene3D" id="3.40.50.300">
    <property type="entry name" value="P-loop containing nucleotide triphosphate hydrolases"/>
    <property type="match status" value="1"/>
</dbReference>
<dbReference type="Pfam" id="PF07728">
    <property type="entry name" value="AAA_5"/>
    <property type="match status" value="1"/>
</dbReference>
<dbReference type="PANTHER" id="PTHR37291:SF1">
    <property type="entry name" value="TYPE IV METHYL-DIRECTED RESTRICTION ENZYME ECOKMCRB SUBUNIT"/>
    <property type="match status" value="1"/>
</dbReference>
<accession>A0A2H3KYD5</accession>
<sequence length="1376" mass="152557">MNDPNRAAQFHQALLATYQEALKIGYRPTRFLQLLNERGGVETARLILNQQKTTEGFSTLWEKGRLDLSVEAQMLKPEFMELFTEEELLAARARLADVAYTPSWDQPGAPTPSTDEATSSLVERSERSMRLVDGTDEGLTIASPPPSRERRDWIFQANHETYDLPGALAALDTLTWNIRQHANEISVGDTVYLWESGPHAGVLGVARVLGAPAVMPEAKDDLRFYRDATRFNPTERRVRLQIEQVLRNRLSRRELHQIPRLANMAILRNAQGTNFRLTPDEAVALASLIAAAIDDDQPADLALSLDDERVEPIDTWQARIETLDPFNRAFVQDFPAWLVTTFGARVTFAPSTNQRFSVHLDGSRSVWGRVNKRGGILLRIADQPDGQRLEQLRGFSPPLTFERDRYGIICILASSTDYAAFQEAMKVIVAPAMHPHDRPTTVAGAPRGTHMTIADAAFTILSRAGGGPLHLSDLLARIQMEGLAELRGQTPQLSLASILLRDERFHNRGRNSWVLAAVATAADAADDLELPAVLSEPPTRSPKIYAEETARCWRIHFPRELWENARRHGVIAIGWPLDAQNQSVKRFHQIRAGDRVVAYVQGGVIGGIGVVTSPFDPERPRADCAATTLGDEFTQYLRVAWADAPAEPQNLLEALRHANYTHLYNRIKNPHTVMPLSRDDYHTLLSLLQVDDAGEPRSASRLPTGWEQLAPYLSLARGMGDTELTAEQLLARAQASDPPLSAALDADDLVAELLQLRLIMSAGPKNYRSRPYVSGDETALLRLCALALLAPVEGAVEQYLLPAQAILPRLAATEAPQPVEHFAPELGEADAIRLVGWYAEAGLVTVDGDAWLPSLPDLTLAEATDPASLAYAHLFTTLQDERSGTFSSDLAHLATDAALPPVEAFEERMDELGQELLFDHAVIRRIYRSLLAGRHVVLSGPPGTGKTELARRLPSLLWREAPITFQRLTFSPDLPPLEQVTEQRHGYAALVVTATEDWGVRDVVGGIGPRLDSTSGALSYTIEHGVLTRVLLQHYQDTERGRRLPPPASGFLRRDRHHEGRRYRGIWLVIDEFTRAPIDAAFGSLLTTLSGGQQATLAVPTREGELREVPLPRDFRIIGTLNSFDRHFLNQISEAMKRRFDFIDVLPPSPADTIFEQGIALKEALRRMRDDGFAAIEQHDAAGGFRWPGVLRVEPITDAHKPRRYQWQAETPEVATVLESFWRIFSAIRVFRQLGTAQVVAVYLNVLTGVRVGMPWDEALDTALADGLADQLQVLSRDEQRTLDALLEHAGQPGEFAAAVQAIVRELPPGRRAGYLYALRERDTAIHGTSDLAVREETLLSAAQLGRVFLSDVALALPPSGAFRRRLRDLIGERGL</sequence>
<dbReference type="InterPro" id="IPR052934">
    <property type="entry name" value="Methyl-DNA_Rec/Restrict_Enz"/>
</dbReference>
<reference evidence="4 5" key="1">
    <citation type="submission" date="2016-05" db="EMBL/GenBank/DDBJ databases">
        <authorList>
            <person name="Lavstsen T."/>
            <person name="Jespersen J.S."/>
        </authorList>
    </citation>
    <scope>NUCLEOTIDE SEQUENCE [LARGE SCALE GENOMIC DNA]</scope>
    <source>
        <strain evidence="4 5">B7-9</strain>
    </source>
</reference>
<feature type="domain" description="HTH HARE-type" evidence="3">
    <location>
        <begin position="451"/>
        <end position="518"/>
    </location>
</feature>
<evidence type="ECO:0000256" key="2">
    <source>
        <dbReference type="SAM" id="MobiDB-lite"/>
    </source>
</evidence>
<dbReference type="Gene3D" id="3.10.590.10">
    <property type="entry name" value="ph1033 like domains"/>
    <property type="match status" value="1"/>
</dbReference>
<evidence type="ECO:0000259" key="3">
    <source>
        <dbReference type="PROSITE" id="PS51913"/>
    </source>
</evidence>
<name>A0A2H3KYD5_9CHLR</name>
<dbReference type="PROSITE" id="PS51913">
    <property type="entry name" value="HTH_HARE"/>
    <property type="match status" value="1"/>
</dbReference>
<dbReference type="SUPFAM" id="SSF88697">
    <property type="entry name" value="PUA domain-like"/>
    <property type="match status" value="1"/>
</dbReference>
<keyword evidence="5" id="KW-1185">Reference proteome</keyword>
<dbReference type="OrthoDB" id="9781481at2"/>
<dbReference type="GO" id="GO:0016887">
    <property type="term" value="F:ATP hydrolysis activity"/>
    <property type="evidence" value="ECO:0007669"/>
    <property type="project" value="InterPro"/>
</dbReference>
<dbReference type="SMART" id="SM00382">
    <property type="entry name" value="AAA"/>
    <property type="match status" value="1"/>
</dbReference>
<evidence type="ECO:0000256" key="1">
    <source>
        <dbReference type="ARBA" id="ARBA00023163"/>
    </source>
</evidence>
<feature type="region of interest" description="Disordered" evidence="2">
    <location>
        <begin position="102"/>
        <end position="128"/>
    </location>
</feature>
<dbReference type="EMBL" id="LYXE01000036">
    <property type="protein sequence ID" value="PDW00587.1"/>
    <property type="molecule type" value="Genomic_DNA"/>
</dbReference>
<dbReference type="Pfam" id="PF01878">
    <property type="entry name" value="EVE"/>
    <property type="match status" value="1"/>
</dbReference>
<comment type="caution">
    <text evidence="4">The sequence shown here is derived from an EMBL/GenBank/DDBJ whole genome shotgun (WGS) entry which is preliminary data.</text>
</comment>
<proteinExistence type="predicted"/>
<dbReference type="GO" id="GO:0006355">
    <property type="term" value="P:regulation of DNA-templated transcription"/>
    <property type="evidence" value="ECO:0007669"/>
    <property type="project" value="InterPro"/>
</dbReference>
<dbReference type="InterPro" id="IPR002740">
    <property type="entry name" value="EVE_domain"/>
</dbReference>
<dbReference type="SUPFAM" id="SSF52540">
    <property type="entry name" value="P-loop containing nucleoside triphosphate hydrolases"/>
    <property type="match status" value="1"/>
</dbReference>
<dbReference type="InterPro" id="IPR003593">
    <property type="entry name" value="AAA+_ATPase"/>
</dbReference>
<dbReference type="PANTHER" id="PTHR37291">
    <property type="entry name" value="5-METHYLCYTOSINE-SPECIFIC RESTRICTION ENZYME B"/>
    <property type="match status" value="1"/>
</dbReference>
<dbReference type="Proteomes" id="UP000220922">
    <property type="component" value="Unassembled WGS sequence"/>
</dbReference>
<protein>
    <recommendedName>
        <fullName evidence="3">HTH HARE-type domain-containing protein</fullName>
    </recommendedName>
</protein>
<evidence type="ECO:0000313" key="4">
    <source>
        <dbReference type="EMBL" id="PDW00587.1"/>
    </source>
</evidence>
<dbReference type="GO" id="GO:0005524">
    <property type="term" value="F:ATP binding"/>
    <property type="evidence" value="ECO:0007669"/>
    <property type="project" value="InterPro"/>
</dbReference>